<keyword evidence="1" id="KW-0472">Membrane</keyword>
<gene>
    <name evidence="2" type="ORF">DXH78_18085</name>
</gene>
<feature type="transmembrane region" description="Helical" evidence="1">
    <location>
        <begin position="33"/>
        <end position="58"/>
    </location>
</feature>
<comment type="caution">
    <text evidence="2">The sequence shown here is derived from an EMBL/GenBank/DDBJ whole genome shotgun (WGS) entry which is preliminary data.</text>
</comment>
<organism evidence="2 3">
    <name type="scientific">Undibacter mobilis</name>
    <dbReference type="NCBI Taxonomy" id="2292256"/>
    <lineage>
        <taxon>Bacteria</taxon>
        <taxon>Pseudomonadati</taxon>
        <taxon>Pseudomonadota</taxon>
        <taxon>Alphaproteobacteria</taxon>
        <taxon>Hyphomicrobiales</taxon>
        <taxon>Nitrobacteraceae</taxon>
        <taxon>Undibacter</taxon>
    </lineage>
</organism>
<keyword evidence="1" id="KW-0812">Transmembrane</keyword>
<dbReference type="PANTHER" id="PTHR31876">
    <property type="entry name" value="COV-LIKE PROTEIN 1"/>
    <property type="match status" value="1"/>
</dbReference>
<protein>
    <submittedName>
        <fullName evidence="2">DUF502 domain-containing protein</fullName>
    </submittedName>
</protein>
<feature type="transmembrane region" description="Helical" evidence="1">
    <location>
        <begin position="78"/>
        <end position="100"/>
    </location>
</feature>
<evidence type="ECO:0000313" key="2">
    <source>
        <dbReference type="EMBL" id="RDV01145.1"/>
    </source>
</evidence>
<dbReference type="PANTHER" id="PTHR31876:SF26">
    <property type="entry name" value="PROTEIN LIKE COV 2"/>
    <property type="match status" value="1"/>
</dbReference>
<sequence length="255" mass="28000">MDQTEQKPGEQMAEEVRAAAASHTSLAGRLRNYFLTGLVVAGPLFITVYLTWSFITWVDNWVRPFIPPTYRPETYLPWPIPGTGLVIAIVALTLLGFLAANLVGRTLVELGEGILNRMPIVRPVYKTMKQIFETLFSKSGSSFRKVALVEFPAPGMWSIVFISQPPAQPIAERLPETDNVSVFLPCTPNPTTGFFFFVPRNKLIELDIGVETGMTLIMSAGMVQPGADAASQKKLAEMAAMARAAQLSKRKEPVG</sequence>
<dbReference type="Proteomes" id="UP000263993">
    <property type="component" value="Unassembled WGS sequence"/>
</dbReference>
<keyword evidence="3" id="KW-1185">Reference proteome</keyword>
<proteinExistence type="predicted"/>
<dbReference type="AlphaFoldDB" id="A0A371B0P3"/>
<evidence type="ECO:0000313" key="3">
    <source>
        <dbReference type="Proteomes" id="UP000263993"/>
    </source>
</evidence>
<accession>A0A371B0P3</accession>
<dbReference type="Pfam" id="PF04367">
    <property type="entry name" value="DUF502"/>
    <property type="match status" value="1"/>
</dbReference>
<dbReference type="EMBL" id="QRGO01000003">
    <property type="protein sequence ID" value="RDV01145.1"/>
    <property type="molecule type" value="Genomic_DNA"/>
</dbReference>
<keyword evidence="1" id="KW-1133">Transmembrane helix</keyword>
<dbReference type="OrthoDB" id="9780267at2"/>
<evidence type="ECO:0000256" key="1">
    <source>
        <dbReference type="SAM" id="Phobius"/>
    </source>
</evidence>
<reference evidence="3" key="1">
    <citation type="submission" date="2018-08" db="EMBL/GenBank/DDBJ databases">
        <authorList>
            <person name="Kim S.-J."/>
            <person name="Jung G.-Y."/>
        </authorList>
    </citation>
    <scope>NUCLEOTIDE SEQUENCE [LARGE SCALE GENOMIC DNA]</scope>
    <source>
        <strain evidence="3">GY_H</strain>
    </source>
</reference>
<name>A0A371B0P3_9BRAD</name>
<dbReference type="InterPro" id="IPR007462">
    <property type="entry name" value="COV1-like"/>
</dbReference>